<evidence type="ECO:0000256" key="1">
    <source>
        <dbReference type="ARBA" id="ARBA00022741"/>
    </source>
</evidence>
<dbReference type="AlphaFoldDB" id="A0A3B0PGX4"/>
<keyword evidence="5" id="KW-0436">Ligase</keyword>
<reference evidence="6" key="1">
    <citation type="submission" date="2018-06" db="EMBL/GenBank/DDBJ databases">
        <authorList>
            <consortium name="Pathogen Informatics"/>
        </authorList>
    </citation>
    <scope>NUCLEOTIDE SEQUENCE [LARGE SCALE GENOMIC DNA]</scope>
    <source>
        <strain evidence="6">NCTC10115</strain>
    </source>
</reference>
<keyword evidence="3" id="KW-0175">Coiled coil</keyword>
<gene>
    <name evidence="5" type="ORF">NCTC10115_01251</name>
</gene>
<feature type="domain" description="Valyl-tRNA synthetase tRNA-binding arm" evidence="4">
    <location>
        <begin position="86"/>
        <end position="147"/>
    </location>
</feature>
<dbReference type="InterPro" id="IPR037118">
    <property type="entry name" value="Val-tRNA_synth_C_sf"/>
</dbReference>
<dbReference type="GO" id="GO:0005524">
    <property type="term" value="F:ATP binding"/>
    <property type="evidence" value="ECO:0007669"/>
    <property type="project" value="UniProtKB-KW"/>
</dbReference>
<evidence type="ECO:0000313" key="6">
    <source>
        <dbReference type="Proteomes" id="UP000260136"/>
    </source>
</evidence>
<evidence type="ECO:0000256" key="3">
    <source>
        <dbReference type="SAM" id="Coils"/>
    </source>
</evidence>
<keyword evidence="5" id="KW-0030">Aminoacyl-tRNA synthetase</keyword>
<sequence>MDHFDQIFNLIIKIRNFKQSFDLKNKDTLDLLYKNEVSYIKDLTKYLKTENVNLIKISDQKLNDLFLIATEDNEFYVVYTQDKTKIVDKLVVEIAKLEKEVERSSNIVNNENFKKKAPKEKYEAELKKLSNYQEELKLKQDKLNSLK</sequence>
<evidence type="ECO:0000256" key="2">
    <source>
        <dbReference type="ARBA" id="ARBA00022840"/>
    </source>
</evidence>
<name>A0A3B0PGX4_MYCGL</name>
<evidence type="ECO:0000313" key="5">
    <source>
        <dbReference type="EMBL" id="SYV95127.1"/>
    </source>
</evidence>
<dbReference type="Proteomes" id="UP000260136">
    <property type="component" value="Chromosome"/>
</dbReference>
<dbReference type="GO" id="GO:0005737">
    <property type="term" value="C:cytoplasm"/>
    <property type="evidence" value="ECO:0007669"/>
    <property type="project" value="InterPro"/>
</dbReference>
<feature type="coiled-coil region" evidence="3">
    <location>
        <begin position="87"/>
        <end position="142"/>
    </location>
</feature>
<protein>
    <submittedName>
        <fullName evidence="5">Valyl-tRNA synthetase</fullName>
    </submittedName>
</protein>
<dbReference type="GO" id="GO:0006438">
    <property type="term" value="P:valyl-tRNA aminoacylation"/>
    <property type="evidence" value="ECO:0007669"/>
    <property type="project" value="InterPro"/>
</dbReference>
<dbReference type="GO" id="GO:0004832">
    <property type="term" value="F:valine-tRNA ligase activity"/>
    <property type="evidence" value="ECO:0007669"/>
    <property type="project" value="InterPro"/>
</dbReference>
<dbReference type="InterPro" id="IPR019499">
    <property type="entry name" value="Val-tRNA_synth_tRNA-bd"/>
</dbReference>
<accession>A0A3B0PGX4</accession>
<evidence type="ECO:0000259" key="4">
    <source>
        <dbReference type="Pfam" id="PF10458"/>
    </source>
</evidence>
<keyword evidence="2" id="KW-0067">ATP-binding</keyword>
<dbReference type="SUPFAM" id="SSF46589">
    <property type="entry name" value="tRNA-binding arm"/>
    <property type="match status" value="1"/>
</dbReference>
<dbReference type="Gene3D" id="1.10.287.380">
    <property type="entry name" value="Valyl-tRNA synthetase, C-terminal domain"/>
    <property type="match status" value="1"/>
</dbReference>
<dbReference type="Pfam" id="PF10458">
    <property type="entry name" value="Val_tRNA-synt_C"/>
    <property type="match status" value="1"/>
</dbReference>
<dbReference type="EMBL" id="LS991952">
    <property type="protein sequence ID" value="SYV95127.1"/>
    <property type="molecule type" value="Genomic_DNA"/>
</dbReference>
<organism evidence="5 6">
    <name type="scientific">Mycoplasmoides gallisepticum</name>
    <name type="common">Mycoplasma gallisepticum</name>
    <dbReference type="NCBI Taxonomy" id="2096"/>
    <lineage>
        <taxon>Bacteria</taxon>
        <taxon>Bacillati</taxon>
        <taxon>Mycoplasmatota</taxon>
        <taxon>Mycoplasmoidales</taxon>
        <taxon>Mycoplasmoidaceae</taxon>
        <taxon>Mycoplasmoides</taxon>
    </lineage>
</organism>
<dbReference type="InterPro" id="IPR010978">
    <property type="entry name" value="tRNA-bd_arm"/>
</dbReference>
<keyword evidence="1" id="KW-0547">Nucleotide-binding</keyword>
<proteinExistence type="predicted"/>